<dbReference type="Proteomes" id="UP000297053">
    <property type="component" value="Chromosome"/>
</dbReference>
<name>A0A4D6KDU4_9EURY</name>
<evidence type="ECO:0000256" key="1">
    <source>
        <dbReference type="HAMAP-Rule" id="MF_01086"/>
    </source>
</evidence>
<dbReference type="SUPFAM" id="SSF52733">
    <property type="entry name" value="Nicotinate mononucleotide:5,6-dimethylbenzimidazole phosphoribosyltransferase (CobT)"/>
    <property type="match status" value="1"/>
</dbReference>
<dbReference type="GeneID" id="42180148"/>
<comment type="similarity">
    <text evidence="1">Belongs to the UPF0284 family.</text>
</comment>
<dbReference type="InterPro" id="IPR002805">
    <property type="entry name" value="Nict_dMeBzImd_PRibTrfase_arc"/>
</dbReference>
<protein>
    <recommendedName>
        <fullName evidence="1">UPF0284 protein E5139_14370</fullName>
    </recommendedName>
</protein>
<accession>A0A4D6KDU4</accession>
<dbReference type="PANTHER" id="PTHR38811:SF1">
    <property type="entry name" value="UPF0284 PROTEIN SLL1500"/>
    <property type="match status" value="1"/>
</dbReference>
<dbReference type="Gene3D" id="3.40.50.10210">
    <property type="match status" value="1"/>
</dbReference>
<proteinExistence type="inferred from homology"/>
<evidence type="ECO:0000313" key="3">
    <source>
        <dbReference type="Proteomes" id="UP000297053"/>
    </source>
</evidence>
<dbReference type="NCBIfam" id="NF003372">
    <property type="entry name" value="PRK04447.1-5"/>
    <property type="match status" value="1"/>
</dbReference>
<evidence type="ECO:0000313" key="2">
    <source>
        <dbReference type="EMBL" id="QCD66768.1"/>
    </source>
</evidence>
<dbReference type="InterPro" id="IPR036087">
    <property type="entry name" value="Nict_dMeBzImd_PRibTrfase_sf"/>
</dbReference>
<organism evidence="2 3">
    <name type="scientific">Halomicrobium mukohataei</name>
    <dbReference type="NCBI Taxonomy" id="57705"/>
    <lineage>
        <taxon>Archaea</taxon>
        <taxon>Methanobacteriati</taxon>
        <taxon>Methanobacteriota</taxon>
        <taxon>Stenosarchaea group</taxon>
        <taxon>Halobacteria</taxon>
        <taxon>Halobacteriales</taxon>
        <taxon>Haloarculaceae</taxon>
        <taxon>Halomicrobium</taxon>
    </lineage>
</organism>
<dbReference type="KEGG" id="halz:E5139_14370"/>
<dbReference type="RefSeq" id="WP_015763200.1">
    <property type="nucleotide sequence ID" value="NZ_CP039375.1"/>
</dbReference>
<reference evidence="2 3" key="2">
    <citation type="submission" date="2019-04" db="EMBL/GenBank/DDBJ databases">
        <authorList>
            <person name="Yang S."/>
            <person name="Wei W."/>
        </authorList>
    </citation>
    <scope>NUCLEOTIDE SEQUENCE [LARGE SCALE GENOMIC DNA]</scope>
    <source>
        <strain evidence="3">ZP60</strain>
    </source>
</reference>
<sequence>MSTDGGTRLVLVAGSTRTAEIDGISAAGADESLLAHTPAADAEILRYGDVVRAPEVPQSPTGCLTPAVVTRAVVELLDLDVTVVDGGLAEPSGAPTVTVGARPGRDVREQDPVPSAPGAFEAARQFGRSLPADEVVIGETIPGGTTTALGVLRALGERGGVSSSLPENPVDQKESVVEEGLTASAMEPGEAADQPKRAVRRMGDPVLAVAAGVAIGAIETGRAVTLAGGTQLATVGALLRHAGIEGPLSLATTSFVDDDPSADVRGLAADLDLDLTVTDPAFDRADHVAMERFVVGEAKEGVGMGGALALADRAELDPAVVRDRVAAIADDLAFEP</sequence>
<dbReference type="HAMAP" id="MF_01086">
    <property type="entry name" value="UPF0284"/>
    <property type="match status" value="1"/>
</dbReference>
<gene>
    <name evidence="2" type="ORF">E5139_14370</name>
</gene>
<dbReference type="InterPro" id="IPR003200">
    <property type="entry name" value="Nict_dMeBzImd_PRibTrfase"/>
</dbReference>
<dbReference type="NCBIfam" id="NF003371">
    <property type="entry name" value="PRK04447.1-4"/>
    <property type="match status" value="1"/>
</dbReference>
<dbReference type="GO" id="GO:0008939">
    <property type="term" value="F:nicotinate-nucleotide-dimethylbenzimidazole phosphoribosyltransferase activity"/>
    <property type="evidence" value="ECO:0007669"/>
    <property type="project" value="InterPro"/>
</dbReference>
<dbReference type="PANTHER" id="PTHR38811">
    <property type="match status" value="1"/>
</dbReference>
<dbReference type="CDD" id="cd02439">
    <property type="entry name" value="DMB-PRT_CobT"/>
    <property type="match status" value="1"/>
</dbReference>
<dbReference type="EMBL" id="CP039375">
    <property type="protein sequence ID" value="QCD66768.1"/>
    <property type="molecule type" value="Genomic_DNA"/>
</dbReference>
<dbReference type="AlphaFoldDB" id="A0A4D6KDU4"/>
<dbReference type="OMA" id="TRWVAED"/>
<reference evidence="2 3" key="1">
    <citation type="submission" date="2019-04" db="EMBL/GenBank/DDBJ databases">
        <title>Complete genome sequence of Arthrobacter sp. ZXY-2 associated with effective atrazine degradation and salt adaptation.</title>
        <authorList>
            <person name="Zhao X."/>
        </authorList>
    </citation>
    <scope>NUCLEOTIDE SEQUENCE [LARGE SCALE GENOMIC DNA]</scope>
    <source>
        <strain evidence="3">ZP60</strain>
    </source>
</reference>